<feature type="disulfide bond" evidence="11">
    <location>
        <begin position="658"/>
        <end position="670"/>
    </location>
</feature>
<evidence type="ECO:0000313" key="17">
    <source>
        <dbReference type="RefSeq" id="XP_012935109.2"/>
    </source>
</evidence>
<feature type="disulfide bond" evidence="10">
    <location>
        <begin position="1553"/>
        <end position="1580"/>
    </location>
</feature>
<feature type="disulfide bond" evidence="11">
    <location>
        <begin position="181"/>
        <end position="190"/>
    </location>
</feature>
<dbReference type="PROSITE" id="PS51115">
    <property type="entry name" value="LAMININ_IVA"/>
    <property type="match status" value="1"/>
</dbReference>
<feature type="domain" description="Laminin EGF-like" evidence="14">
    <location>
        <begin position="658"/>
        <end position="708"/>
    </location>
</feature>
<organism evidence="16 17">
    <name type="scientific">Aplysia californica</name>
    <name type="common">California sea hare</name>
    <dbReference type="NCBI Taxonomy" id="6500"/>
    <lineage>
        <taxon>Eukaryota</taxon>
        <taxon>Metazoa</taxon>
        <taxon>Spiralia</taxon>
        <taxon>Lophotrochozoa</taxon>
        <taxon>Mollusca</taxon>
        <taxon>Gastropoda</taxon>
        <taxon>Heterobranchia</taxon>
        <taxon>Euthyneura</taxon>
        <taxon>Tectipleura</taxon>
        <taxon>Aplysiida</taxon>
        <taxon>Aplysioidea</taxon>
        <taxon>Aplysiidae</taxon>
        <taxon>Aplysia</taxon>
    </lineage>
</organism>
<comment type="subcellular location">
    <subcellularLocation>
        <location evidence="1">Secreted</location>
        <location evidence="1">Extracellular space</location>
        <location evidence="1">Extracellular matrix</location>
        <location evidence="1">Basement membrane</location>
    </subcellularLocation>
</comment>
<proteinExistence type="predicted"/>
<feature type="disulfide bond" evidence="11">
    <location>
        <begin position="711"/>
        <end position="728"/>
    </location>
</feature>
<dbReference type="Pfam" id="PF00052">
    <property type="entry name" value="Laminin_B"/>
    <property type="match status" value="1"/>
</dbReference>
<dbReference type="Gene3D" id="2.60.120.200">
    <property type="match status" value="5"/>
</dbReference>
<dbReference type="Pfam" id="PF24973">
    <property type="entry name" value="EGF_LMN_ATRN"/>
    <property type="match status" value="2"/>
</dbReference>
<sequence length="2376" mass="254922">MILKSNCNNDYLSFYLFFEIICCILQLPGDCYCKENVQGSKCNVCKQGFYNLNGENDEGCTACNCFTPGTVVGSTLCTPDVNGQCDCKSFVEGRACDKCKDGYYGLEQDNVNGCVPCDCNVGGAVDQVCDKLTGQCRCRSDNILGRACDTSVLSPHHQPCDCNAFGSLSLQCNATTGVCSCRDGAEGVKCELCQDAFYGLNSVGCIPCGCSVAGAVTPVCNKTDGVCECKANAQGAKCDSCLAGTFDLAENNVNGCLECICMGITTECTSAGILLSPESYPLVRLSDDVNQTPTPSLTITLQDGSPFNMDIQQEQTPNQTISLDIDVNAGQPSLYWKVPTELLTNLVDVYQSFMEFGITYVIVDGQPFSGLKAFLRTSYGTVLSHSISTFNQEEETSVVITFEERSWLVDGTGASVSRKEFLKALAAPESLLVPASFASGKHTARISRLVYNTVSETGNLSPGVEQCVCGAEYAGNSCQMCAPGYRRENVSTSEYFGVCVPCECNGHSNECNPDTGVCLNCLDNTTGDACEQCALGFYGDATQGTSTDCSPCPCYEPRVENPSCRTENQTDGSTAIVCDFCRDGYIGPLCNECDASYFGNPEVIGGTCSQCECNGNADVCDKVTGVCQACSNNTEGDRCERCIVDFYGNASLQTCQACECLPSTSTSTTCADVDGQCPCVAGVGGRTCDQCLLGYWGYNVTDFLGCQLCGCVEAGSLDVQCDASTGQCNCKPNTGGLQCDQCVDDFYGLPLAPCEACACDAVGTVPGTFCNKTDGQCECQPGIGGRMCDKCLLFYVDFAATGCTECGQCPKAIGNNIDRLAASAESTQATALAVLGIQEEDERLHLLTSQLESSLNSLGLAGSGVTSVNDLVQNITTVQQSVSTSVAQTETKVDSLLVSVGSLKVRSEAQATRHVAMEQDSVNLAGNLTDFEQQMTFFLQYMGVYNMSASQYLNQAAGSSAITLSLDEELRSTSQLLADVRDNSEWEQVNGQIESQANAVTSLRGEVSSVTTESENEAARLADAMSNLNVATFTGSVIDDALTEGLLYKSQAEDLISAVNEILLSAENRNSEAFSDLTSAQSSARNTETIYTGVAMTVMTGEDFLPFPNGITNYGTGKDKLDELLTALPILIDRVEIAINKSEAHSAGLEEDLAALKRAHQSISPHGTEAVQAIDNFKMVVTDLDGSIAMATEANQLIEDVKKDISGPEMDRLQTEYTAERSNSDALLSEIMALDYQPQVLGNLLDAANKRLDGEETSWETVDSLLSSVTTAGQTLNAQYKDTALLSRMTSAEGLLTAALSAAESVIETSDAQNDTLNQKTAELDLMESQITRVEELQTSVQQKLSAHQVKHDELQSNLVRAGGLRESTSTTRQAISNKIQLLEDKLANAESLLSQLRQPLRLDESSGVQVANPIASTAHAYDNIVLDVRKPANVTDAVIFFTEDSATNVELEVGLAGNNFFFEFNAGQELVRVDNPAAVCADCWLRIYASRYATTGHLTIQQLSSGGIVSKSSVGRDASNAKTMVLTSNLFVGTIPDSLQTIKVENRNFSGCVSAFSYQGQQFSLWTTALAAGQSVTCCQAPPTLPTFPTIPGASFSGFSYLVLQPPGSLSFNELSSVSFEYRSYQTETSLLLVRSEDGKSSYSISITGGRIEWKVQMDGIIYTVPSQNTYATAVWIRVLTEIDPTSLKMTVTYVDGDQSYRDFTSTEKSFVDLSALDGRNLILGSSEDPSVEGYQASSSNFAGCLRDLVMTTSTGSIPISFNEAVELSGVTTDGCFENVVPGIRFESASSYAILAAADDDIAALRSVEIQFITKEMQGILLYISTVDNVRFLYVGIFGGNIMLVHRQETVASVVSENLFVSDGQFHTLSVDFSTLRVTMRIDGIVFEEPAQTLNSNFLTFPLTATLYVGGVTGGVTLLPELPARKSLIGGSNALYLNGRRYFQDSIVSYKDISLAGIPAPPGSTPAPPVVTETPPVVCVAPAVPQLMPLDEAILIDGSKDIVWDRLVTGDLLQSYFAESFRLNVEFITFKADGVLLYVANALSSPTQYIILYLSNGYIHLRLKSSLGEERQAQLLDRYNDAQYHELSVIKINDYVALESGKDYVNNKENPDTLSQINIPPSNGVNVAGMSGYNTALSALPDDLKTQVDKTYFAGAIKSLVLRLDPKQQRLNFSDLDRKVFHQAPLNVYYGVSLSGVNSYLGLGLVNVDNFIKVGLRLTTSSASGLLIMLYKPASGQFIVLDVLDQQVRLHLYPSYNGVTEPLTLPLVSSLGICDNQPHYLILELHTREATLTVDGVIRGRANIPLSHAIVPVDSYQFFIGGSSSQSAAIPADAVKSSLQGCILSVDVTSGGGLKVYDPTQYTSFSNGISFGCPY</sequence>
<feature type="domain" description="Laminin EGF-like" evidence="14">
    <location>
        <begin position="208"/>
        <end position="258"/>
    </location>
</feature>
<dbReference type="PANTHER" id="PTHR10574:SF435">
    <property type="entry name" value="LAMININ SUBUNIT GAMMA-1"/>
    <property type="match status" value="1"/>
</dbReference>
<evidence type="ECO:0000259" key="13">
    <source>
        <dbReference type="PROSITE" id="PS50025"/>
    </source>
</evidence>
<dbReference type="PROSITE" id="PS01248">
    <property type="entry name" value="EGF_LAM_1"/>
    <property type="match status" value="5"/>
</dbReference>
<evidence type="ECO:0000256" key="1">
    <source>
        <dbReference type="ARBA" id="ARBA00004302"/>
    </source>
</evidence>
<keyword evidence="16" id="KW-1185">Reference proteome</keyword>
<keyword evidence="6" id="KW-0084">Basement membrane</keyword>
<feature type="disulfide bond" evidence="11">
    <location>
        <begin position="160"/>
        <end position="172"/>
    </location>
</feature>
<evidence type="ECO:0000256" key="8">
    <source>
        <dbReference type="ARBA" id="ARBA00023180"/>
    </source>
</evidence>
<keyword evidence="2" id="KW-0964">Secreted</keyword>
<dbReference type="Gene3D" id="2.170.300.10">
    <property type="entry name" value="Tie2 ligand-binding domain superfamily"/>
    <property type="match status" value="2"/>
</dbReference>
<feature type="disulfide bond" evidence="11">
    <location>
        <begin position="630"/>
        <end position="639"/>
    </location>
</feature>
<accession>A0ABM0ZV60</accession>
<evidence type="ECO:0000256" key="7">
    <source>
        <dbReference type="ARBA" id="ARBA00023157"/>
    </source>
</evidence>
<name>A0ABM0ZV60_APLCA</name>
<dbReference type="SUPFAM" id="SSF49899">
    <property type="entry name" value="Concanavalin A-like lectins/glucanases"/>
    <property type="match status" value="5"/>
</dbReference>
<feature type="domain" description="Laminin EGF-like" evidence="14">
    <location>
        <begin position="757"/>
        <end position="805"/>
    </location>
</feature>
<feature type="domain" description="Laminin EGF-like" evidence="14">
    <location>
        <begin position="502"/>
        <end position="551"/>
    </location>
</feature>
<dbReference type="Gene3D" id="2.10.25.10">
    <property type="entry name" value="Laminin"/>
    <property type="match status" value="8"/>
</dbReference>
<evidence type="ECO:0000313" key="16">
    <source>
        <dbReference type="Proteomes" id="UP000694888"/>
    </source>
</evidence>
<dbReference type="Pfam" id="PF02210">
    <property type="entry name" value="Laminin_G_2"/>
    <property type="match status" value="4"/>
</dbReference>
<feature type="disulfide bond" evidence="11">
    <location>
        <begin position="521"/>
        <end position="530"/>
    </location>
</feature>
<evidence type="ECO:0000256" key="5">
    <source>
        <dbReference type="ARBA" id="ARBA00022737"/>
    </source>
</evidence>
<comment type="caution">
    <text evidence="11">Lacks conserved residue(s) required for the propagation of feature annotation.</text>
</comment>
<dbReference type="InterPro" id="IPR001791">
    <property type="entry name" value="Laminin_G"/>
</dbReference>
<feature type="domain" description="Laminin EGF-like" evidence="14">
    <location>
        <begin position="160"/>
        <end position="207"/>
    </location>
</feature>
<feature type="disulfide bond" evidence="11">
    <location>
        <begin position="679"/>
        <end position="688"/>
    </location>
</feature>
<feature type="domain" description="Laminin G" evidence="13">
    <location>
        <begin position="1592"/>
        <end position="1777"/>
    </location>
</feature>
<protein>
    <submittedName>
        <fullName evidence="17">Laminin subunit alpha-2</fullName>
    </submittedName>
</protein>
<gene>
    <name evidence="17" type="primary">LOC101863004</name>
</gene>
<evidence type="ECO:0000256" key="10">
    <source>
        <dbReference type="PROSITE-ProRule" id="PRU00122"/>
    </source>
</evidence>
<dbReference type="InterPro" id="IPR013320">
    <property type="entry name" value="ConA-like_dom_sf"/>
</dbReference>
<evidence type="ECO:0000256" key="3">
    <source>
        <dbReference type="ARBA" id="ARBA00022530"/>
    </source>
</evidence>
<feature type="disulfide bond" evidence="11">
    <location>
        <begin position="162"/>
        <end position="179"/>
    </location>
</feature>
<dbReference type="PROSITE" id="PS50025">
    <property type="entry name" value="LAM_G_DOMAIN"/>
    <property type="match status" value="5"/>
</dbReference>
<feature type="domain" description="Laminin G" evidence="13">
    <location>
        <begin position="2188"/>
        <end position="2374"/>
    </location>
</feature>
<feature type="disulfide bond" evidence="11">
    <location>
        <begin position="229"/>
        <end position="238"/>
    </location>
</feature>
<feature type="disulfide bond" evidence="11">
    <location>
        <begin position="660"/>
        <end position="677"/>
    </location>
</feature>
<feature type="domain" description="Laminin EGF-like" evidence="14">
    <location>
        <begin position="611"/>
        <end position="657"/>
    </location>
</feature>
<evidence type="ECO:0000259" key="15">
    <source>
        <dbReference type="PROSITE" id="PS51115"/>
    </source>
</evidence>
<dbReference type="PROSITE" id="PS50027">
    <property type="entry name" value="EGF_LAM_2"/>
    <property type="match status" value="8"/>
</dbReference>
<dbReference type="InterPro" id="IPR000034">
    <property type="entry name" value="Laminin_IV"/>
</dbReference>
<feature type="disulfide bond" evidence="11">
    <location>
        <begin position="208"/>
        <end position="220"/>
    </location>
</feature>
<dbReference type="InterPro" id="IPR050440">
    <property type="entry name" value="Laminin/Netrin_ECM"/>
</dbReference>
<evidence type="ECO:0000256" key="6">
    <source>
        <dbReference type="ARBA" id="ARBA00022869"/>
    </source>
</evidence>
<feature type="domain" description="Laminin EGF-like" evidence="14">
    <location>
        <begin position="709"/>
        <end position="756"/>
    </location>
</feature>
<dbReference type="PRINTS" id="PR00011">
    <property type="entry name" value="EGFLAMININ"/>
</dbReference>
<reference evidence="17" key="1">
    <citation type="submission" date="2025-08" db="UniProtKB">
        <authorList>
            <consortium name="RefSeq"/>
        </authorList>
    </citation>
    <scope>IDENTIFICATION</scope>
</reference>
<dbReference type="Pfam" id="PF00053">
    <property type="entry name" value="EGF_laminin"/>
    <property type="match status" value="9"/>
</dbReference>
<dbReference type="PANTHER" id="PTHR10574">
    <property type="entry name" value="NETRIN/LAMININ-RELATED"/>
    <property type="match status" value="1"/>
</dbReference>
<feature type="signal peptide" evidence="12">
    <location>
        <begin position="1"/>
        <end position="33"/>
    </location>
</feature>
<evidence type="ECO:0000256" key="12">
    <source>
        <dbReference type="SAM" id="SignalP"/>
    </source>
</evidence>
<evidence type="ECO:0000259" key="14">
    <source>
        <dbReference type="PROSITE" id="PS50027"/>
    </source>
</evidence>
<evidence type="ECO:0000256" key="2">
    <source>
        <dbReference type="ARBA" id="ARBA00022525"/>
    </source>
</evidence>
<feature type="domain" description="Laminin G" evidence="13">
    <location>
        <begin position="1992"/>
        <end position="2193"/>
    </location>
</feature>
<dbReference type="SMART" id="SM00282">
    <property type="entry name" value="LamG"/>
    <property type="match status" value="5"/>
</dbReference>
<feature type="disulfide bond" evidence="11">
    <location>
        <begin position="730"/>
        <end position="739"/>
    </location>
</feature>
<evidence type="ECO:0000256" key="4">
    <source>
        <dbReference type="ARBA" id="ARBA00022729"/>
    </source>
</evidence>
<keyword evidence="3" id="KW-0272">Extracellular matrix</keyword>
<feature type="disulfide bond" evidence="11">
    <location>
        <begin position="709"/>
        <end position="721"/>
    </location>
</feature>
<feature type="chain" id="PRO_5046844316" evidence="12">
    <location>
        <begin position="34"/>
        <end position="2376"/>
    </location>
</feature>
<feature type="disulfide bond" evidence="11">
    <location>
        <begin position="87"/>
        <end position="96"/>
    </location>
</feature>
<feature type="domain" description="Laminin G" evidence="13">
    <location>
        <begin position="1400"/>
        <end position="1580"/>
    </location>
</feature>
<dbReference type="GeneID" id="101863004"/>
<dbReference type="SMART" id="SM00181">
    <property type="entry name" value="EGF"/>
    <property type="match status" value="6"/>
</dbReference>
<dbReference type="CDD" id="cd00110">
    <property type="entry name" value="LamG"/>
    <property type="match status" value="5"/>
</dbReference>
<dbReference type="InterPro" id="IPR056863">
    <property type="entry name" value="LMN_ATRN_NET-like_EGF"/>
</dbReference>
<feature type="domain" description="Laminin IV type A" evidence="15">
    <location>
        <begin position="292"/>
        <end position="466"/>
    </location>
</feature>
<dbReference type="RefSeq" id="XP_012935109.2">
    <property type="nucleotide sequence ID" value="XM_013079655.2"/>
</dbReference>
<dbReference type="Proteomes" id="UP000694888">
    <property type="component" value="Unplaced"/>
</dbReference>
<dbReference type="InterPro" id="IPR002049">
    <property type="entry name" value="LE_dom"/>
</dbReference>
<feature type="domain" description="Laminin EGF-like" evidence="14">
    <location>
        <begin position="63"/>
        <end position="116"/>
    </location>
</feature>
<keyword evidence="8" id="KW-0325">Glycoprotein</keyword>
<dbReference type="CDD" id="cd00055">
    <property type="entry name" value="EGF_Lam"/>
    <property type="match status" value="11"/>
</dbReference>
<dbReference type="SMART" id="SM00180">
    <property type="entry name" value="EGF_Lam"/>
    <property type="match status" value="11"/>
</dbReference>
<evidence type="ECO:0000256" key="9">
    <source>
        <dbReference type="ARBA" id="ARBA00023292"/>
    </source>
</evidence>
<feature type="disulfide bond" evidence="11">
    <location>
        <begin position="779"/>
        <end position="788"/>
    </location>
</feature>
<keyword evidence="5" id="KW-0677">Repeat</keyword>
<dbReference type="SUPFAM" id="SSF57196">
    <property type="entry name" value="EGF/Laminin"/>
    <property type="match status" value="7"/>
</dbReference>
<keyword evidence="4 12" id="KW-0732">Signal</keyword>
<feature type="domain" description="Laminin G" evidence="13">
    <location>
        <begin position="1783"/>
        <end position="1980"/>
    </location>
</feature>
<feature type="disulfide bond" evidence="11">
    <location>
        <begin position="210"/>
        <end position="227"/>
    </location>
</feature>
<dbReference type="SMART" id="SM00281">
    <property type="entry name" value="LamB"/>
    <property type="match status" value="1"/>
</dbReference>
<evidence type="ECO:0000256" key="11">
    <source>
        <dbReference type="PROSITE-ProRule" id="PRU00460"/>
    </source>
</evidence>
<dbReference type="InterPro" id="IPR000742">
    <property type="entry name" value="EGF"/>
</dbReference>
<keyword evidence="9 11" id="KW-0424">Laminin EGF-like domain</keyword>
<dbReference type="Pfam" id="PF00054">
    <property type="entry name" value="Laminin_G_1"/>
    <property type="match status" value="1"/>
</dbReference>
<keyword evidence="7 11" id="KW-1015">Disulfide bond</keyword>